<protein>
    <recommendedName>
        <fullName evidence="4">Outer membrane protein assembly factor BamE</fullName>
    </recommendedName>
</protein>
<comment type="caution">
    <text evidence="2">The sequence shown here is derived from an EMBL/GenBank/DDBJ whole genome shotgun (WGS) entry which is preliminary data.</text>
</comment>
<gene>
    <name evidence="2" type="ORF">E0Y62_19785</name>
</gene>
<accession>A0A4R1AVF3</accession>
<name>A0A4R1AVF3_9BACI</name>
<keyword evidence="1" id="KW-0472">Membrane</keyword>
<feature type="transmembrane region" description="Helical" evidence="1">
    <location>
        <begin position="66"/>
        <end position="86"/>
    </location>
</feature>
<proteinExistence type="predicted"/>
<dbReference type="Proteomes" id="UP000293846">
    <property type="component" value="Unassembled WGS sequence"/>
</dbReference>
<dbReference type="STRING" id="1742358.GCA_001439605_02675"/>
<reference evidence="2 3" key="1">
    <citation type="submission" date="2019-03" db="EMBL/GenBank/DDBJ databases">
        <authorList>
            <person name="Jensen L."/>
            <person name="Storgaard J."/>
            <person name="Sulaj E."/>
            <person name="Schramm A."/>
            <person name="Marshall I.P.G."/>
        </authorList>
    </citation>
    <scope>NUCLEOTIDE SEQUENCE [LARGE SCALE GENOMIC DNA]</scope>
    <source>
        <strain evidence="2 3">2017H2G3</strain>
    </source>
</reference>
<dbReference type="AlphaFoldDB" id="A0A4R1AVF3"/>
<keyword evidence="3" id="KW-1185">Reference proteome</keyword>
<evidence type="ECO:0000256" key="1">
    <source>
        <dbReference type="SAM" id="Phobius"/>
    </source>
</evidence>
<feature type="transmembrane region" description="Helical" evidence="1">
    <location>
        <begin position="98"/>
        <end position="119"/>
    </location>
</feature>
<evidence type="ECO:0008006" key="4">
    <source>
        <dbReference type="Google" id="ProtNLM"/>
    </source>
</evidence>
<keyword evidence="1" id="KW-1133">Transmembrane helix</keyword>
<keyword evidence="1" id="KW-0812">Transmembrane</keyword>
<dbReference type="RefSeq" id="WP_131237908.1">
    <property type="nucleotide sequence ID" value="NZ_SJTH01000034.1"/>
</dbReference>
<dbReference type="OrthoDB" id="2858410at2"/>
<sequence>MAKRNDRVSIYYNNYKKVDYYIKRQLKMKNIFYFIFGGYIVLYVLFYFGLSIYIDSMHSTFHRLSVSAILMPVGLLLLFLLVLWKYTDLRHHREGRGVCLIVTFLCLILPLYCFTVLGINEKKANFTAERWLAKSDERVYMIDDLLSRTKLIGLSKEEVIMLLGKPDAIERFKDDNTIVYYLGNERGFISIDSEWLVIWFDNAETVLNYKVQAD</sequence>
<evidence type="ECO:0000313" key="2">
    <source>
        <dbReference type="EMBL" id="TCJ02376.1"/>
    </source>
</evidence>
<organism evidence="2 3">
    <name type="scientific">Cytobacillus praedii</name>
    <dbReference type="NCBI Taxonomy" id="1742358"/>
    <lineage>
        <taxon>Bacteria</taxon>
        <taxon>Bacillati</taxon>
        <taxon>Bacillota</taxon>
        <taxon>Bacilli</taxon>
        <taxon>Bacillales</taxon>
        <taxon>Bacillaceae</taxon>
        <taxon>Cytobacillus</taxon>
    </lineage>
</organism>
<dbReference type="EMBL" id="SJTH01000034">
    <property type="protein sequence ID" value="TCJ02376.1"/>
    <property type="molecule type" value="Genomic_DNA"/>
</dbReference>
<feature type="transmembrane region" description="Helical" evidence="1">
    <location>
        <begin position="31"/>
        <end position="54"/>
    </location>
</feature>
<evidence type="ECO:0000313" key="3">
    <source>
        <dbReference type="Proteomes" id="UP000293846"/>
    </source>
</evidence>